<protein>
    <submittedName>
        <fullName evidence="2">Putative Xaa-pro aminopeptidase</fullName>
    </submittedName>
</protein>
<dbReference type="InterPro" id="IPR000994">
    <property type="entry name" value="Pept_M24"/>
</dbReference>
<evidence type="ECO:0000313" key="3">
    <source>
        <dbReference type="Proteomes" id="UP000002208"/>
    </source>
</evidence>
<name>C1CYC6_DEIDV</name>
<dbReference type="OrthoDB" id="9806388at2"/>
<organism evidence="2 3">
    <name type="scientific">Deinococcus deserti (strain DSM 17065 / CIP 109153 / LMG 22923 / VCD115)</name>
    <dbReference type="NCBI Taxonomy" id="546414"/>
    <lineage>
        <taxon>Bacteria</taxon>
        <taxon>Thermotogati</taxon>
        <taxon>Deinococcota</taxon>
        <taxon>Deinococci</taxon>
        <taxon>Deinococcales</taxon>
        <taxon>Deinococcaceae</taxon>
        <taxon>Deinococcus</taxon>
    </lineage>
</organism>
<evidence type="ECO:0000259" key="1">
    <source>
        <dbReference type="Pfam" id="PF00557"/>
    </source>
</evidence>
<keyword evidence="3" id="KW-1185">Reference proteome</keyword>
<dbReference type="AlphaFoldDB" id="C1CYC6"/>
<dbReference type="PANTHER" id="PTHR46112:SF3">
    <property type="entry name" value="AMINOPEPTIDASE YPDF"/>
    <property type="match status" value="1"/>
</dbReference>
<keyword evidence="2" id="KW-0031">Aminopeptidase</keyword>
<keyword evidence="2" id="KW-0378">Hydrolase</keyword>
<dbReference type="Pfam" id="PF00557">
    <property type="entry name" value="Peptidase_M24"/>
    <property type="match status" value="1"/>
</dbReference>
<dbReference type="InterPro" id="IPR050659">
    <property type="entry name" value="Peptidase_M24B"/>
</dbReference>
<dbReference type="Proteomes" id="UP000002208">
    <property type="component" value="Chromosome"/>
</dbReference>
<reference evidence="2 3" key="1">
    <citation type="journal article" date="2009" name="PLoS Genet.">
        <title>Alliance of proteomics and genomics to unravel the specificities of Sahara bacterium Deinococcus deserti.</title>
        <authorList>
            <person name="de Groot A."/>
            <person name="Dulermo R."/>
            <person name="Ortet P."/>
            <person name="Blanchard L."/>
            <person name="Guerin P."/>
            <person name="Fernandez B."/>
            <person name="Vacherie B."/>
            <person name="Dossat C."/>
            <person name="Jolivet E."/>
            <person name="Siguier P."/>
            <person name="Chandler M."/>
            <person name="Barakat M."/>
            <person name="Dedieu A."/>
            <person name="Barbe V."/>
            <person name="Heulin T."/>
            <person name="Sommer S."/>
            <person name="Achouak W."/>
            <person name="Armengaud J."/>
        </authorList>
    </citation>
    <scope>NUCLEOTIDE SEQUENCE [LARGE SCALE GENOMIC DNA]</scope>
    <source>
        <strain evidence="3">DSM 17065 / CIP 109153 / LMG 22923 / VCD115</strain>
    </source>
</reference>
<evidence type="ECO:0000313" key="2">
    <source>
        <dbReference type="EMBL" id="ACO44947.1"/>
    </source>
</evidence>
<gene>
    <name evidence="2" type="ordered locus">Deide_01410</name>
</gene>
<dbReference type="KEGG" id="ddr:Deide_01410"/>
<dbReference type="STRING" id="546414.Deide_01410"/>
<dbReference type="eggNOG" id="COG0006">
    <property type="taxonomic scope" value="Bacteria"/>
</dbReference>
<dbReference type="InterPro" id="IPR036005">
    <property type="entry name" value="Creatinase/aminopeptidase-like"/>
</dbReference>
<sequence>MASPIDRMRDALQSTDLDGWLVYDFQGLNPHARRVLDLPKEAFLTRRFFVWVPREGQAVVLHNHIEGGTWGNMTRGWDVERRPFGSHAELDAALCAVVRGKRLAMEYSPHGAVPYVSRVDAGTLERVREAGAAEVVTSADLLQSFLRWTPDDLAAHRRAVEVLMTAKDDAFRLIHERLQAGEPVTELDVQAVIMRQIDAAGMQAGHAVNVSFGVNAADSHYEPGGDKNATLQVGECVLIDLWAQEPGRPFADVTWVAFAGQPHDEYLDAWTAVSRARDAALSLLQERFAAQGWGQMQGWEGDRAARDAMGTTWAPYFLHRTGHDLGVQIHGAGANLDDYETRDTRTLTSGLAVTVEPGTYPAARGFGIRSEVNVYLSPEGPEVTTHIQRAPFVLGSAQPWSAVRAAGYGEG</sequence>
<proteinExistence type="predicted"/>
<dbReference type="CDD" id="cd01066">
    <property type="entry name" value="APP_MetAP"/>
    <property type="match status" value="1"/>
</dbReference>
<dbReference type="HOGENOM" id="CLU_056320_0_0_0"/>
<dbReference type="GO" id="GO:0004177">
    <property type="term" value="F:aminopeptidase activity"/>
    <property type="evidence" value="ECO:0007669"/>
    <property type="project" value="UniProtKB-KW"/>
</dbReference>
<dbReference type="PANTHER" id="PTHR46112">
    <property type="entry name" value="AMINOPEPTIDASE"/>
    <property type="match status" value="1"/>
</dbReference>
<dbReference type="PaxDb" id="546414-Deide_01410"/>
<dbReference type="SUPFAM" id="SSF55920">
    <property type="entry name" value="Creatinase/aminopeptidase"/>
    <property type="match status" value="1"/>
</dbReference>
<accession>C1CYC6</accession>
<dbReference type="EMBL" id="CP001114">
    <property type="protein sequence ID" value="ACO44947.1"/>
    <property type="molecule type" value="Genomic_DNA"/>
</dbReference>
<keyword evidence="2" id="KW-0645">Protease</keyword>
<dbReference type="Gene3D" id="3.90.230.10">
    <property type="entry name" value="Creatinase/methionine aminopeptidase superfamily"/>
    <property type="match status" value="1"/>
</dbReference>
<feature type="domain" description="Peptidase M24" evidence="1">
    <location>
        <begin position="156"/>
        <end position="376"/>
    </location>
</feature>
<dbReference type="RefSeq" id="WP_012692070.1">
    <property type="nucleotide sequence ID" value="NC_012526.1"/>
</dbReference>